<dbReference type="InterPro" id="IPR008972">
    <property type="entry name" value="Cupredoxin"/>
</dbReference>
<evidence type="ECO:0008006" key="5">
    <source>
        <dbReference type="Google" id="ProtNLM"/>
    </source>
</evidence>
<feature type="compositionally biased region" description="Low complexity" evidence="1">
    <location>
        <begin position="149"/>
        <end position="172"/>
    </location>
</feature>
<dbReference type="Proteomes" id="UP000284842">
    <property type="component" value="Unassembled WGS sequence"/>
</dbReference>
<dbReference type="EMBL" id="NHTK01005333">
    <property type="protein sequence ID" value="PPQ80902.1"/>
    <property type="molecule type" value="Genomic_DNA"/>
</dbReference>
<dbReference type="AlphaFoldDB" id="A0A409WQX4"/>
<proteinExistence type="predicted"/>
<keyword evidence="2" id="KW-0732">Signal</keyword>
<dbReference type="PANTHER" id="PTHR34883">
    <property type="entry name" value="SERINE-RICH PROTEIN, PUTATIVE-RELATED-RELATED"/>
    <property type="match status" value="1"/>
</dbReference>
<dbReference type="OrthoDB" id="1921208at2759"/>
<comment type="caution">
    <text evidence="3">The sequence shown here is derived from an EMBL/GenBank/DDBJ whole genome shotgun (WGS) entry which is preliminary data.</text>
</comment>
<evidence type="ECO:0000256" key="1">
    <source>
        <dbReference type="SAM" id="MobiDB-lite"/>
    </source>
</evidence>
<evidence type="ECO:0000313" key="4">
    <source>
        <dbReference type="Proteomes" id="UP000284842"/>
    </source>
</evidence>
<dbReference type="Gene3D" id="2.60.40.420">
    <property type="entry name" value="Cupredoxins - blue copper proteins"/>
    <property type="match status" value="1"/>
</dbReference>
<feature type="region of interest" description="Disordered" evidence="1">
    <location>
        <begin position="149"/>
        <end position="176"/>
    </location>
</feature>
<organism evidence="3 4">
    <name type="scientific">Panaeolus cyanescens</name>
    <dbReference type="NCBI Taxonomy" id="181874"/>
    <lineage>
        <taxon>Eukaryota</taxon>
        <taxon>Fungi</taxon>
        <taxon>Dikarya</taxon>
        <taxon>Basidiomycota</taxon>
        <taxon>Agaricomycotina</taxon>
        <taxon>Agaricomycetes</taxon>
        <taxon>Agaricomycetidae</taxon>
        <taxon>Agaricales</taxon>
        <taxon>Agaricineae</taxon>
        <taxon>Galeropsidaceae</taxon>
        <taxon>Panaeolus</taxon>
    </lineage>
</organism>
<dbReference type="InterPro" id="IPR052953">
    <property type="entry name" value="Ser-rich/MCO-related"/>
</dbReference>
<feature type="chain" id="PRO_5019344780" description="Phytocyanin domain-containing protein" evidence="2">
    <location>
        <begin position="20"/>
        <end position="204"/>
    </location>
</feature>
<evidence type="ECO:0000313" key="3">
    <source>
        <dbReference type="EMBL" id="PPQ80902.1"/>
    </source>
</evidence>
<protein>
    <recommendedName>
        <fullName evidence="5">Phytocyanin domain-containing protein</fullName>
    </recommendedName>
</protein>
<feature type="signal peptide" evidence="2">
    <location>
        <begin position="1"/>
        <end position="19"/>
    </location>
</feature>
<gene>
    <name evidence="3" type="ORF">CVT24_013164</name>
</gene>
<name>A0A409WQX4_9AGAR</name>
<reference evidence="3 4" key="1">
    <citation type="journal article" date="2018" name="Evol. Lett.">
        <title>Horizontal gene cluster transfer increased hallucinogenic mushroom diversity.</title>
        <authorList>
            <person name="Reynolds H.T."/>
            <person name="Vijayakumar V."/>
            <person name="Gluck-Thaler E."/>
            <person name="Korotkin H.B."/>
            <person name="Matheny P.B."/>
            <person name="Slot J.C."/>
        </authorList>
    </citation>
    <scope>NUCLEOTIDE SEQUENCE [LARGE SCALE GENOMIC DNA]</scope>
    <source>
        <strain evidence="3 4">2629</strain>
    </source>
</reference>
<accession>A0A409WQX4</accession>
<sequence length="204" mass="21534">MHFRFIISCLFLFPLATSAFEYRIGVGKDETTGRKGLGFDPSSIHPSAGDIIAFEFRSGVHSVVQSTFENPCVSNGGFNSGVFTVDDALPVDAPGLPIVTLNVNDTNPLWFFDEAGGECHKGAVFSVNPTLDQTPAAFKANAAKPPVFAPSSTASDNASSSASSTTPAGQPSNTSSAAIPSIRLSVQWSALSMFAIYVLRYQFA</sequence>
<dbReference type="InParanoid" id="A0A409WQX4"/>
<dbReference type="SUPFAM" id="SSF49503">
    <property type="entry name" value="Cupredoxins"/>
    <property type="match status" value="1"/>
</dbReference>
<dbReference type="PANTHER" id="PTHR34883:SF15">
    <property type="entry name" value="EXTRACELLULAR SERINE-RICH PROTEIN"/>
    <property type="match status" value="1"/>
</dbReference>
<keyword evidence="4" id="KW-1185">Reference proteome</keyword>
<evidence type="ECO:0000256" key="2">
    <source>
        <dbReference type="SAM" id="SignalP"/>
    </source>
</evidence>